<dbReference type="CDD" id="cd16442">
    <property type="entry name" value="BPL"/>
    <property type="match status" value="1"/>
</dbReference>
<dbReference type="GO" id="GO:0005737">
    <property type="term" value="C:cytoplasm"/>
    <property type="evidence" value="ECO:0007669"/>
    <property type="project" value="TreeGrafter"/>
</dbReference>
<gene>
    <name evidence="3" type="ORF">HMPREF0645_2082</name>
</gene>
<dbReference type="SUPFAM" id="SSF55681">
    <property type="entry name" value="Class II aaRS and biotin synthetases"/>
    <property type="match status" value="1"/>
</dbReference>
<dbReference type="InterPro" id="IPR045864">
    <property type="entry name" value="aa-tRNA-synth_II/BPL/LPL"/>
</dbReference>
<comment type="caution">
    <text evidence="3">The sequence shown here is derived from an EMBL/GenBank/DDBJ whole genome shotgun (WGS) entry which is preliminary data.</text>
</comment>
<accession>D1PYP7</accession>
<dbReference type="Pfam" id="PF03099">
    <property type="entry name" value="BPL_LplA_LipB"/>
    <property type="match status" value="1"/>
</dbReference>
<organism evidence="3 4">
    <name type="scientific">Hallella bergensis DSM 17361</name>
    <dbReference type="NCBI Taxonomy" id="585502"/>
    <lineage>
        <taxon>Bacteria</taxon>
        <taxon>Pseudomonadati</taxon>
        <taxon>Bacteroidota</taxon>
        <taxon>Bacteroidia</taxon>
        <taxon>Bacteroidales</taxon>
        <taxon>Prevotellaceae</taxon>
        <taxon>Hallella</taxon>
    </lineage>
</organism>
<dbReference type="PANTHER" id="PTHR12835">
    <property type="entry name" value="BIOTIN PROTEIN LIGASE"/>
    <property type="match status" value="1"/>
</dbReference>
<protein>
    <submittedName>
        <fullName evidence="3">Biotin--[acetyl-CoA-carboxylase] ligase</fullName>
        <ecNumber evidence="3">6.3.4.15</ecNumber>
    </submittedName>
</protein>
<dbReference type="PROSITE" id="PS51733">
    <property type="entry name" value="BPL_LPL_CATALYTIC"/>
    <property type="match status" value="1"/>
</dbReference>
<proteinExistence type="predicted"/>
<dbReference type="InterPro" id="IPR004408">
    <property type="entry name" value="Biotin_CoA_COase_ligase"/>
</dbReference>
<evidence type="ECO:0000313" key="3">
    <source>
        <dbReference type="EMBL" id="EFA43486.1"/>
    </source>
</evidence>
<dbReference type="EC" id="6.3.4.15" evidence="3"/>
<dbReference type="AlphaFoldDB" id="D1PYP7"/>
<reference evidence="3 4" key="1">
    <citation type="submission" date="2009-10" db="EMBL/GenBank/DDBJ databases">
        <authorList>
            <person name="Qin X."/>
            <person name="Bachman B."/>
            <person name="Battles P."/>
            <person name="Bell A."/>
            <person name="Bess C."/>
            <person name="Bickham C."/>
            <person name="Chaboub L."/>
            <person name="Chen D."/>
            <person name="Coyle M."/>
            <person name="Deiros D.R."/>
            <person name="Dinh H."/>
            <person name="Forbes L."/>
            <person name="Fowler G."/>
            <person name="Francisco L."/>
            <person name="Fu Q."/>
            <person name="Gubbala S."/>
            <person name="Hale W."/>
            <person name="Han Y."/>
            <person name="Hemphill L."/>
            <person name="Highlander S.K."/>
            <person name="Hirani K."/>
            <person name="Hogues M."/>
            <person name="Jackson L."/>
            <person name="Jakkamsetti A."/>
            <person name="Javaid M."/>
            <person name="Jiang H."/>
            <person name="Korchina V."/>
            <person name="Kovar C."/>
            <person name="Lara F."/>
            <person name="Lee S."/>
            <person name="Mata R."/>
            <person name="Mathew T."/>
            <person name="Moen C."/>
            <person name="Morales K."/>
            <person name="Munidasa M."/>
            <person name="Nazareth L."/>
            <person name="Ngo R."/>
            <person name="Nguyen L."/>
            <person name="Okwuonu G."/>
            <person name="Ongeri F."/>
            <person name="Patil S."/>
            <person name="Petrosino J."/>
            <person name="Pham C."/>
            <person name="Pham P."/>
            <person name="Pu L.-L."/>
            <person name="Puazo M."/>
            <person name="Raj R."/>
            <person name="Reid J."/>
            <person name="Rouhana J."/>
            <person name="Saada N."/>
            <person name="Shang Y."/>
            <person name="Simmons D."/>
            <person name="Thornton R."/>
            <person name="Warren J."/>
            <person name="Weissenberger G."/>
            <person name="Zhang J."/>
            <person name="Zhang L."/>
            <person name="Zhou C."/>
            <person name="Zhu D."/>
            <person name="Muzny D."/>
            <person name="Worley K."/>
            <person name="Gibbs R."/>
        </authorList>
    </citation>
    <scope>NUCLEOTIDE SEQUENCE [LARGE SCALE GENOMIC DNA]</scope>
    <source>
        <strain evidence="3 4">DSM 17361</strain>
    </source>
</reference>
<dbReference type="Proteomes" id="UP000003160">
    <property type="component" value="Unassembled WGS sequence"/>
</dbReference>
<evidence type="ECO:0000313" key="4">
    <source>
        <dbReference type="Proteomes" id="UP000003160"/>
    </source>
</evidence>
<dbReference type="EMBL" id="ACKS01000079">
    <property type="protein sequence ID" value="EFA43486.1"/>
    <property type="molecule type" value="Genomic_DNA"/>
</dbReference>
<dbReference type="InterPro" id="IPR004143">
    <property type="entry name" value="BPL_LPL_catalytic"/>
</dbReference>
<sequence>MFRKKKEDDGIRFIRLDETESTNRYGLDHLDEAMSDENSHPRMVVVSTDYQTAGRGQGDNSWESERGQNLLFSIFCHPVWIPVRMQFVLSKCIALAIRDTLSSLTEHITIKWPNDIYYKDLKICGILIENRISAGRLKDCVIGVGLNVNQREFHSDAPNPVSLCQILGHEVDRDQLLNEIVKRFDELLKASQSGNYSGIAAAYASCLYRSHGFHPYKDKEGKFEAAIVEVEDDGCLILRDRSGMIREYRFKEVEHVI</sequence>
<dbReference type="eggNOG" id="COG0340">
    <property type="taxonomic scope" value="Bacteria"/>
</dbReference>
<feature type="domain" description="BPL/LPL catalytic" evidence="2">
    <location>
        <begin position="8"/>
        <end position="192"/>
    </location>
</feature>
<evidence type="ECO:0000259" key="2">
    <source>
        <dbReference type="PROSITE" id="PS51733"/>
    </source>
</evidence>
<name>D1PYP7_9BACT</name>
<dbReference type="GO" id="GO:0004077">
    <property type="term" value="F:biotin--[biotin carboxyl-carrier protein] ligase activity"/>
    <property type="evidence" value="ECO:0007669"/>
    <property type="project" value="UniProtKB-EC"/>
</dbReference>
<evidence type="ECO:0000256" key="1">
    <source>
        <dbReference type="ARBA" id="ARBA00022598"/>
    </source>
</evidence>
<keyword evidence="1 3" id="KW-0436">Ligase</keyword>
<dbReference type="Gene3D" id="3.30.930.10">
    <property type="entry name" value="Bira Bifunctional Protein, Domain 2"/>
    <property type="match status" value="1"/>
</dbReference>
<keyword evidence="4" id="KW-1185">Reference proteome</keyword>
<dbReference type="PANTHER" id="PTHR12835:SF5">
    <property type="entry name" value="BIOTIN--PROTEIN LIGASE"/>
    <property type="match status" value="1"/>
</dbReference>
<dbReference type="HOGENOM" id="CLU_051096_3_1_10"/>
<dbReference type="NCBIfam" id="TIGR00121">
    <property type="entry name" value="birA_ligase"/>
    <property type="match status" value="1"/>
</dbReference>